<evidence type="ECO:0000313" key="2">
    <source>
        <dbReference type="EMBL" id="WKK83073.2"/>
    </source>
</evidence>
<accession>A0AA49JDE6</accession>
<dbReference type="PANTHER" id="PTHR22617:SF23">
    <property type="entry name" value="CHEMOTAXIS PROTEIN CHEW"/>
    <property type="match status" value="1"/>
</dbReference>
<feature type="domain" description="CheW-like" evidence="1">
    <location>
        <begin position="13"/>
        <end position="155"/>
    </location>
</feature>
<gene>
    <name evidence="2" type="ORF">QYS47_04850</name>
</gene>
<dbReference type="Gene3D" id="2.40.50.180">
    <property type="entry name" value="CheA-289, Domain 4"/>
    <property type="match status" value="1"/>
</dbReference>
<reference evidence="2" key="1">
    <citation type="submission" date="2023-08" db="EMBL/GenBank/DDBJ databases">
        <title>Comparative genomics and taxonomic characterization of three novel marine species of genus Marivirga.</title>
        <authorList>
            <person name="Muhammad N."/>
            <person name="Kim S.-G."/>
        </authorList>
    </citation>
    <scope>NUCLEOTIDE SEQUENCE</scope>
    <source>
        <strain evidence="2">BKB1-2</strain>
    </source>
</reference>
<sequence>MSNSEAIEKNEDKIQIVVFRLGDEEYGLHIDQIKEVVLTPNITKMPKTPDYVKGVANIRGNVIAIVDLSQKFGLEATATNMESSYTLVIESDEYKMGLLVKDVPNTLSINVSTIEDDVFTGESFSEKTNFSGIVKMEDRLIVLIDIINVITDQEASQLFNKQKEIA</sequence>
<dbReference type="InterPro" id="IPR002545">
    <property type="entry name" value="CheW-lke_dom"/>
</dbReference>
<dbReference type="RefSeq" id="WP_322348108.1">
    <property type="nucleotide sequence ID" value="NZ_CP129968.2"/>
</dbReference>
<dbReference type="SMART" id="SM00260">
    <property type="entry name" value="CheW"/>
    <property type="match status" value="1"/>
</dbReference>
<protein>
    <submittedName>
        <fullName evidence="2">Chemotaxis protein CheW</fullName>
    </submittedName>
</protein>
<evidence type="ECO:0000259" key="1">
    <source>
        <dbReference type="PROSITE" id="PS50851"/>
    </source>
</evidence>
<dbReference type="InterPro" id="IPR036061">
    <property type="entry name" value="CheW-like_dom_sf"/>
</dbReference>
<dbReference type="InterPro" id="IPR039315">
    <property type="entry name" value="CheW"/>
</dbReference>
<dbReference type="AlphaFoldDB" id="A0AA49JDE6"/>
<dbReference type="GO" id="GO:0006935">
    <property type="term" value="P:chemotaxis"/>
    <property type="evidence" value="ECO:0007669"/>
    <property type="project" value="InterPro"/>
</dbReference>
<dbReference type="EMBL" id="CP129968">
    <property type="protein sequence ID" value="WKK83073.2"/>
    <property type="molecule type" value="Genomic_DNA"/>
</dbReference>
<proteinExistence type="predicted"/>
<dbReference type="SUPFAM" id="SSF50341">
    <property type="entry name" value="CheW-like"/>
    <property type="match status" value="1"/>
</dbReference>
<dbReference type="Pfam" id="PF01584">
    <property type="entry name" value="CheW"/>
    <property type="match status" value="1"/>
</dbReference>
<dbReference type="PANTHER" id="PTHR22617">
    <property type="entry name" value="CHEMOTAXIS SENSOR HISTIDINE KINASE-RELATED"/>
    <property type="match status" value="1"/>
</dbReference>
<dbReference type="Proteomes" id="UP001232019">
    <property type="component" value="Chromosome"/>
</dbReference>
<organism evidence="2">
    <name type="scientific">Marivirga arenosa</name>
    <dbReference type="NCBI Taxonomy" id="3059076"/>
    <lineage>
        <taxon>Bacteria</taxon>
        <taxon>Pseudomonadati</taxon>
        <taxon>Bacteroidota</taxon>
        <taxon>Cytophagia</taxon>
        <taxon>Cytophagales</taxon>
        <taxon>Marivirgaceae</taxon>
        <taxon>Marivirga</taxon>
    </lineage>
</organism>
<dbReference type="Gene3D" id="2.30.30.40">
    <property type="entry name" value="SH3 Domains"/>
    <property type="match status" value="1"/>
</dbReference>
<dbReference type="PROSITE" id="PS50851">
    <property type="entry name" value="CHEW"/>
    <property type="match status" value="1"/>
</dbReference>
<name>A0AA49JDE6_9BACT</name>
<dbReference type="GO" id="GO:0007165">
    <property type="term" value="P:signal transduction"/>
    <property type="evidence" value="ECO:0007669"/>
    <property type="project" value="InterPro"/>
</dbReference>
<dbReference type="KEGG" id="marp:QYS47_04850"/>
<dbReference type="GO" id="GO:0005829">
    <property type="term" value="C:cytosol"/>
    <property type="evidence" value="ECO:0007669"/>
    <property type="project" value="TreeGrafter"/>
</dbReference>